<comment type="caution">
    <text evidence="10">The sequence shown here is derived from an EMBL/GenBank/DDBJ whole genome shotgun (WGS) entry which is preliminary data.</text>
</comment>
<dbReference type="NCBIfam" id="TIGR01788">
    <property type="entry name" value="Glu-decarb-GAD"/>
    <property type="match status" value="1"/>
</dbReference>
<name>A0A4D9D899_9STRA</name>
<evidence type="ECO:0000256" key="7">
    <source>
        <dbReference type="PIRSR" id="PIRSR602129-50"/>
    </source>
</evidence>
<accession>A0A4D9D899</accession>
<dbReference type="GO" id="GO:0030170">
    <property type="term" value="F:pyridoxal phosphate binding"/>
    <property type="evidence" value="ECO:0007669"/>
    <property type="project" value="InterPro"/>
</dbReference>
<organism evidence="10 11">
    <name type="scientific">Nannochloropsis salina CCMP1776</name>
    <dbReference type="NCBI Taxonomy" id="1027361"/>
    <lineage>
        <taxon>Eukaryota</taxon>
        <taxon>Sar</taxon>
        <taxon>Stramenopiles</taxon>
        <taxon>Ochrophyta</taxon>
        <taxon>Eustigmatophyceae</taxon>
        <taxon>Eustigmatales</taxon>
        <taxon>Monodopsidaceae</taxon>
        <taxon>Microchloropsis</taxon>
        <taxon>Microchloropsis salina</taxon>
    </lineage>
</organism>
<keyword evidence="11" id="KW-1185">Reference proteome</keyword>
<dbReference type="Proteomes" id="UP000355283">
    <property type="component" value="Unassembled WGS sequence"/>
</dbReference>
<dbReference type="AlphaFoldDB" id="A0A4D9D899"/>
<comment type="similarity">
    <text evidence="2 8">Belongs to the group II decarboxylase family.</text>
</comment>
<comment type="cofactor">
    <cofactor evidence="1 7 8">
        <name>pyridoxal 5'-phosphate</name>
        <dbReference type="ChEBI" id="CHEBI:597326"/>
    </cofactor>
</comment>
<evidence type="ECO:0000313" key="11">
    <source>
        <dbReference type="Proteomes" id="UP000355283"/>
    </source>
</evidence>
<dbReference type="SUPFAM" id="SSF53383">
    <property type="entry name" value="PLP-dependent transferases"/>
    <property type="match status" value="1"/>
</dbReference>
<dbReference type="Pfam" id="PF00282">
    <property type="entry name" value="Pyridoxal_deC"/>
    <property type="match status" value="1"/>
</dbReference>
<evidence type="ECO:0000256" key="6">
    <source>
        <dbReference type="ARBA" id="ARBA00048868"/>
    </source>
</evidence>
<dbReference type="Gene3D" id="3.90.1150.160">
    <property type="match status" value="1"/>
</dbReference>
<reference evidence="10 11" key="1">
    <citation type="submission" date="2019-01" db="EMBL/GenBank/DDBJ databases">
        <title>Nuclear Genome Assembly of the Microalgal Biofuel strain Nannochloropsis salina CCMP1776.</title>
        <authorList>
            <person name="Hovde B."/>
        </authorList>
    </citation>
    <scope>NUCLEOTIDE SEQUENCE [LARGE SCALE GENOMIC DNA]</scope>
    <source>
        <strain evidence="10 11">CCMP1776</strain>
    </source>
</reference>
<gene>
    <name evidence="10" type="ORF">NSK_001277</name>
</gene>
<evidence type="ECO:0000256" key="2">
    <source>
        <dbReference type="ARBA" id="ARBA00009533"/>
    </source>
</evidence>
<evidence type="ECO:0000256" key="4">
    <source>
        <dbReference type="ARBA" id="ARBA00022898"/>
    </source>
</evidence>
<dbReference type="GO" id="GO:0006538">
    <property type="term" value="P:L-glutamate catabolic process"/>
    <property type="evidence" value="ECO:0007669"/>
    <property type="project" value="TreeGrafter"/>
</dbReference>
<dbReference type="InterPro" id="IPR015424">
    <property type="entry name" value="PyrdxlP-dep_Trfase"/>
</dbReference>
<dbReference type="GO" id="GO:0005829">
    <property type="term" value="C:cytosol"/>
    <property type="evidence" value="ECO:0007669"/>
    <property type="project" value="TreeGrafter"/>
</dbReference>
<evidence type="ECO:0000256" key="5">
    <source>
        <dbReference type="ARBA" id="ARBA00023239"/>
    </source>
</evidence>
<proteinExistence type="inferred from homology"/>
<dbReference type="FunFam" id="3.40.640.10:FF:000017">
    <property type="entry name" value="Glutamate decarboxylase"/>
    <property type="match status" value="1"/>
</dbReference>
<dbReference type="Gene3D" id="4.10.280.50">
    <property type="match status" value="1"/>
</dbReference>
<dbReference type="PANTHER" id="PTHR43321">
    <property type="entry name" value="GLUTAMATE DECARBOXYLASE"/>
    <property type="match status" value="1"/>
</dbReference>
<feature type="modified residue" description="N6-(pyridoxal phosphate)lysine" evidence="7">
    <location>
        <position position="305"/>
    </location>
</feature>
<dbReference type="OrthoDB" id="5152799at2759"/>
<dbReference type="EMBL" id="SDOX01000005">
    <property type="protein sequence ID" value="TFJ87931.1"/>
    <property type="molecule type" value="Genomic_DNA"/>
</dbReference>
<protein>
    <recommendedName>
        <fullName evidence="3 9">Glutamate decarboxylase</fullName>
        <ecNumber evidence="3 9">4.1.1.15</ecNumber>
    </recommendedName>
</protein>
<dbReference type="EC" id="4.1.1.15" evidence="3 9"/>
<evidence type="ECO:0000313" key="10">
    <source>
        <dbReference type="EMBL" id="TFJ87931.1"/>
    </source>
</evidence>
<dbReference type="Gene3D" id="3.40.640.10">
    <property type="entry name" value="Type I PLP-dependent aspartate aminotransferase-like (Major domain)"/>
    <property type="match status" value="1"/>
</dbReference>
<evidence type="ECO:0000256" key="1">
    <source>
        <dbReference type="ARBA" id="ARBA00001933"/>
    </source>
</evidence>
<dbReference type="InterPro" id="IPR002129">
    <property type="entry name" value="PyrdxlP-dep_de-COase"/>
</dbReference>
<evidence type="ECO:0000256" key="3">
    <source>
        <dbReference type="ARBA" id="ARBA00012421"/>
    </source>
</evidence>
<dbReference type="InterPro" id="IPR015421">
    <property type="entry name" value="PyrdxlP-dep_Trfase_major"/>
</dbReference>
<keyword evidence="4 7" id="KW-0663">Pyridoxal phosphate</keyword>
<keyword evidence="9" id="KW-0210">Decarboxylase</keyword>
<dbReference type="PANTHER" id="PTHR43321:SF3">
    <property type="entry name" value="GLUTAMATE DECARBOXYLASE"/>
    <property type="match status" value="1"/>
</dbReference>
<dbReference type="GO" id="GO:0004351">
    <property type="term" value="F:glutamate decarboxylase activity"/>
    <property type="evidence" value="ECO:0007669"/>
    <property type="project" value="UniProtKB-EC"/>
</dbReference>
<evidence type="ECO:0000256" key="9">
    <source>
        <dbReference type="RuleBase" id="RU361171"/>
    </source>
</evidence>
<sequence>MPTLDERLAGIDMDKSADDGPHLMSRQSTIAHPLEATYGYSFGYAYCARTMRKSVPKYRIPDAPLPANVVKTLIDDEMVLDGTPRMNLATFVTTYMEKECEELMMEAARKNYIDIDEYPQTYEIQKRCVNILSHLWNAPLGAEEEGTGTSTVGSSEAIMLAVLNMKWAWRKKRIAQGKPHDKPNLVCGANVQVCWEKAMRYFEVEERLADVSPDCLVLTAERAKALIDENTIGVCPILGSTFNGEYEDVQAIHDMLVALNAETGWDVPIHVDAASGGFIAPFIRPELVWDFRLPLVKSINASGHKFGLVYAGVGWLCFREKQDLQKELTFTVDYLGGSQSSCTLNFSRGASQLVGQYYNFLRLGREGYREVMANAMENARYLRKMLLATGKIDIVDTQDMPLVAFKLKSDLGILYTVFEIQDKLRERGWIVPAYRCPKGAEKLCIMRVVVKENFSRDLAELLVEDFMKAMAYLDKDHREQQELILKAQKMAEAKAVMMSHIDGVLKERAQRAHHIAHDDTHRKAEKGTKGIC</sequence>
<evidence type="ECO:0000256" key="8">
    <source>
        <dbReference type="RuleBase" id="RU000382"/>
    </source>
</evidence>
<dbReference type="InterPro" id="IPR010107">
    <property type="entry name" value="Glutamate_decarboxylase"/>
</dbReference>
<comment type="catalytic activity">
    <reaction evidence="6 9">
        <text>L-glutamate + H(+) = 4-aminobutanoate + CO2</text>
        <dbReference type="Rhea" id="RHEA:17785"/>
        <dbReference type="ChEBI" id="CHEBI:15378"/>
        <dbReference type="ChEBI" id="CHEBI:16526"/>
        <dbReference type="ChEBI" id="CHEBI:29985"/>
        <dbReference type="ChEBI" id="CHEBI:59888"/>
        <dbReference type="EC" id="4.1.1.15"/>
    </reaction>
</comment>
<keyword evidence="5 8" id="KW-0456">Lyase</keyword>